<dbReference type="InterPro" id="IPR001969">
    <property type="entry name" value="Aspartic_peptidase_AS"/>
</dbReference>
<dbReference type="Gene3D" id="2.40.70.10">
    <property type="entry name" value="Acid Proteases"/>
    <property type="match status" value="1"/>
</dbReference>
<evidence type="ECO:0000256" key="4">
    <source>
        <dbReference type="ARBA" id="ARBA00022722"/>
    </source>
</evidence>
<dbReference type="InterPro" id="IPR041373">
    <property type="entry name" value="RT_RNaseH"/>
</dbReference>
<dbReference type="InterPro" id="IPR001878">
    <property type="entry name" value="Znf_CCHC"/>
</dbReference>
<keyword evidence="4" id="KW-0540">Nuclease</keyword>
<dbReference type="AlphaFoldDB" id="A0A0V1J9P6"/>
<feature type="compositionally biased region" description="Basic and acidic residues" evidence="9">
    <location>
        <begin position="282"/>
        <end position="294"/>
    </location>
</feature>
<dbReference type="PANTHER" id="PTHR37984:SF5">
    <property type="entry name" value="PROTEIN NYNRIN-LIKE"/>
    <property type="match status" value="1"/>
</dbReference>
<dbReference type="GO" id="GO:0008270">
    <property type="term" value="F:zinc ion binding"/>
    <property type="evidence" value="ECO:0007669"/>
    <property type="project" value="UniProtKB-KW"/>
</dbReference>
<keyword evidence="8" id="KW-0862">Zinc</keyword>
<comment type="caution">
    <text evidence="11">The sequence shown here is derived from an EMBL/GenBank/DDBJ whole genome shotgun (WGS) entry which is preliminary data.</text>
</comment>
<feature type="region of interest" description="Disordered" evidence="9">
    <location>
        <begin position="1"/>
        <end position="24"/>
    </location>
</feature>
<dbReference type="GO" id="GO:0004519">
    <property type="term" value="F:endonuclease activity"/>
    <property type="evidence" value="ECO:0007669"/>
    <property type="project" value="UniProtKB-KW"/>
</dbReference>
<dbReference type="CDD" id="cd00303">
    <property type="entry name" value="retropepsin_like"/>
    <property type="match status" value="1"/>
</dbReference>
<dbReference type="GO" id="GO:0006508">
    <property type="term" value="P:proteolysis"/>
    <property type="evidence" value="ECO:0007669"/>
    <property type="project" value="InterPro"/>
</dbReference>
<evidence type="ECO:0000259" key="10">
    <source>
        <dbReference type="PROSITE" id="PS50158"/>
    </source>
</evidence>
<dbReference type="Pfam" id="PF00098">
    <property type="entry name" value="zf-CCHC"/>
    <property type="match status" value="1"/>
</dbReference>
<gene>
    <name evidence="11" type="primary">TY3B-G</name>
    <name evidence="11" type="ORF">T4B_11365</name>
</gene>
<name>A0A0V1J9P6_TRIPS</name>
<evidence type="ECO:0000313" key="11">
    <source>
        <dbReference type="EMBL" id="KRZ31708.1"/>
    </source>
</evidence>
<dbReference type="FunFam" id="3.10.20.370:FF:000001">
    <property type="entry name" value="Retrovirus-related Pol polyprotein from transposon 17.6-like protein"/>
    <property type="match status" value="1"/>
</dbReference>
<keyword evidence="6" id="KW-0378">Hydrolase</keyword>
<dbReference type="PROSITE" id="PS50158">
    <property type="entry name" value="ZF_CCHC"/>
    <property type="match status" value="1"/>
</dbReference>
<dbReference type="Pfam" id="PF13975">
    <property type="entry name" value="gag-asp_proteas"/>
    <property type="match status" value="1"/>
</dbReference>
<dbReference type="FunFam" id="3.30.70.270:FF:000003">
    <property type="entry name" value="Transposon Ty3-G Gag-Pol polyprotein"/>
    <property type="match status" value="1"/>
</dbReference>
<dbReference type="SMART" id="SM00343">
    <property type="entry name" value="ZnF_C2HC"/>
    <property type="match status" value="1"/>
</dbReference>
<dbReference type="EMBL" id="JYDS01000022">
    <property type="protein sequence ID" value="KRZ31708.1"/>
    <property type="molecule type" value="Genomic_DNA"/>
</dbReference>
<dbReference type="Gene3D" id="1.10.340.70">
    <property type="match status" value="1"/>
</dbReference>
<evidence type="ECO:0000313" key="12">
    <source>
        <dbReference type="Proteomes" id="UP000054805"/>
    </source>
</evidence>
<keyword evidence="5" id="KW-0255">Endonuclease</keyword>
<keyword evidence="7" id="KW-0695">RNA-directed DNA polymerase</keyword>
<organism evidence="11 12">
    <name type="scientific">Trichinella pseudospiralis</name>
    <name type="common">Parasitic roundworm</name>
    <dbReference type="NCBI Taxonomy" id="6337"/>
    <lineage>
        <taxon>Eukaryota</taxon>
        <taxon>Metazoa</taxon>
        <taxon>Ecdysozoa</taxon>
        <taxon>Nematoda</taxon>
        <taxon>Enoplea</taxon>
        <taxon>Dorylaimia</taxon>
        <taxon>Trichinellida</taxon>
        <taxon>Trichinellidae</taxon>
        <taxon>Trichinella</taxon>
    </lineage>
</organism>
<dbReference type="EC" id="2.7.7.49" evidence="1"/>
<evidence type="ECO:0000256" key="2">
    <source>
        <dbReference type="ARBA" id="ARBA00022679"/>
    </source>
</evidence>
<evidence type="ECO:0000256" key="6">
    <source>
        <dbReference type="ARBA" id="ARBA00022801"/>
    </source>
</evidence>
<evidence type="ECO:0000256" key="8">
    <source>
        <dbReference type="PROSITE-ProRule" id="PRU00047"/>
    </source>
</evidence>
<dbReference type="CDD" id="cd01647">
    <property type="entry name" value="RT_LTR"/>
    <property type="match status" value="1"/>
</dbReference>
<dbReference type="GO" id="GO:0003964">
    <property type="term" value="F:RNA-directed DNA polymerase activity"/>
    <property type="evidence" value="ECO:0007669"/>
    <property type="project" value="UniProtKB-KW"/>
</dbReference>
<dbReference type="InterPro" id="IPR021109">
    <property type="entry name" value="Peptidase_aspartic_dom_sf"/>
</dbReference>
<sequence>MSRMNRAPDGATIGERGRMSENPRWIMPPEALTRSSDVERWFIRMERYFRAADVPDNRRAAMVQYHMDEAMGDVLSALEVEETDDYDKLKSTLFRVFGVNNSGERYMKEFINRRQRENESVEEYAGHLKRLLPKAFPQLKDQADGILLQQFEAGIRQDMIKFTILRSAPDSFEKAVKIAAREELMINQLTAATGSASVVTTAANVKKETAGHEGETGSAAAIHAGQPSDIDMLARKVKELLAGEITATTRTKAVLQRRRRQRSDRFTCWTCGQLGHISRDCHAHTGSQHGRDEPQSGVSKTNHNIPIIVVQSPITDIPLVEGSVGGLKCKMLVDTGAAVTLAAEEVMKGSKVLRRVPKPSIRLEAASGAELAVTNAYVMEIVLGGTVRVQHTVLWVKGLSHQFLLGWDFMRSHGCTPDPVANCLRMRQSSIPFTKPIAVAPVGTKPANGRSQILVAMEQMLPKEQEAGGKYRPTLSAILEQFSDVLATSDEDLGRTSVIRHAIHTGDAKPRLMETSLRGLVGSKCLVYLDDVIVFGRTAEEHTARLQEVLDRLRKVGLKVKPEKCQLMKRKVAYLGHIISEKGIATDPSKTSGKGVASAILRVRVEAVSGISFILPEVRQRLREYRCSLTSATGRRRRVEVDRRLPAPILAYPDFRRRFLVDVDASGDGLGAVLSQKDSSKERVVAYASRSLTKPERRYCVTRREMLGLVWALREFRPYLYGQRFLVRTDHSCLRWLRNFKEPEGQVARWLESLAELDFEVEHRPGRLHGNADALSRTSCAQCGKPMKSSMCAVRAAPSGSAIVAQTLRDQLLAAQQADPEIQLLRQWVTCGPWPTQCPHEYSRDLKMMWQQGPIWIVQEDLICRHRDGLTAEEGATQVLVPRALRSEIMRSLHNSRYAGHLGERRTLSRTRSRFYWPGMSGDVHLWCRTCTQCAARKRPSKNSRALMQPMTAGYPGLFKCQACKFLEAVFACIVNSVARS</sequence>
<dbReference type="Pfam" id="PF00078">
    <property type="entry name" value="RVT_1"/>
    <property type="match status" value="1"/>
</dbReference>
<protein>
    <recommendedName>
        <fullName evidence="1">RNA-directed DNA polymerase</fullName>
        <ecNumber evidence="1">2.7.7.49</ecNumber>
    </recommendedName>
</protein>
<feature type="domain" description="CCHC-type" evidence="10">
    <location>
        <begin position="268"/>
        <end position="281"/>
    </location>
</feature>
<dbReference type="Pfam" id="PF17917">
    <property type="entry name" value="RT_RNaseH"/>
    <property type="match status" value="1"/>
</dbReference>
<dbReference type="Gene3D" id="3.10.20.370">
    <property type="match status" value="1"/>
</dbReference>
<evidence type="ECO:0000256" key="9">
    <source>
        <dbReference type="SAM" id="MobiDB-lite"/>
    </source>
</evidence>
<dbReference type="CDD" id="cd09274">
    <property type="entry name" value="RNase_HI_RT_Ty3"/>
    <property type="match status" value="1"/>
</dbReference>
<dbReference type="GO" id="GO:0004190">
    <property type="term" value="F:aspartic-type endopeptidase activity"/>
    <property type="evidence" value="ECO:0007669"/>
    <property type="project" value="InterPro"/>
</dbReference>
<keyword evidence="3" id="KW-0548">Nucleotidyltransferase</keyword>
<dbReference type="InterPro" id="IPR000477">
    <property type="entry name" value="RT_dom"/>
</dbReference>
<dbReference type="Pfam" id="PF17921">
    <property type="entry name" value="Integrase_H2C2"/>
    <property type="match status" value="1"/>
</dbReference>
<dbReference type="SUPFAM" id="SSF50630">
    <property type="entry name" value="Acid proteases"/>
    <property type="match status" value="1"/>
</dbReference>
<accession>A0A0V1J9P6</accession>
<keyword evidence="8" id="KW-0863">Zinc-finger</keyword>
<evidence type="ECO:0000256" key="3">
    <source>
        <dbReference type="ARBA" id="ARBA00022695"/>
    </source>
</evidence>
<keyword evidence="8" id="KW-0479">Metal-binding</keyword>
<keyword evidence="2" id="KW-0808">Transferase</keyword>
<reference evidence="11 12" key="1">
    <citation type="submission" date="2015-01" db="EMBL/GenBank/DDBJ databases">
        <title>Evolution of Trichinella species and genotypes.</title>
        <authorList>
            <person name="Korhonen P.K."/>
            <person name="Edoardo P."/>
            <person name="Giuseppe L.R."/>
            <person name="Gasser R.B."/>
        </authorList>
    </citation>
    <scope>NUCLEOTIDE SEQUENCE [LARGE SCALE GENOMIC DNA]</scope>
    <source>
        <strain evidence="11">ISS588</strain>
    </source>
</reference>
<evidence type="ECO:0000256" key="1">
    <source>
        <dbReference type="ARBA" id="ARBA00012493"/>
    </source>
</evidence>
<dbReference type="Gene3D" id="4.10.60.10">
    <property type="entry name" value="Zinc finger, CCHC-type"/>
    <property type="match status" value="1"/>
</dbReference>
<dbReference type="InterPro" id="IPR041588">
    <property type="entry name" value="Integrase_H2C2"/>
</dbReference>
<dbReference type="InterPro" id="IPR050951">
    <property type="entry name" value="Retrovirus_Pol_polyprotein"/>
</dbReference>
<dbReference type="Gene3D" id="3.30.70.270">
    <property type="match status" value="1"/>
</dbReference>
<dbReference type="PROSITE" id="PS00141">
    <property type="entry name" value="ASP_PROTEASE"/>
    <property type="match status" value="1"/>
</dbReference>
<keyword evidence="12" id="KW-1185">Reference proteome</keyword>
<dbReference type="InterPro" id="IPR043128">
    <property type="entry name" value="Rev_trsase/Diguanyl_cyclase"/>
</dbReference>
<dbReference type="SUPFAM" id="SSF56672">
    <property type="entry name" value="DNA/RNA polymerases"/>
    <property type="match status" value="1"/>
</dbReference>
<dbReference type="InterPro" id="IPR036875">
    <property type="entry name" value="Znf_CCHC_sf"/>
</dbReference>
<proteinExistence type="predicted"/>
<dbReference type="InterPro" id="IPR043502">
    <property type="entry name" value="DNA/RNA_pol_sf"/>
</dbReference>
<evidence type="ECO:0000256" key="7">
    <source>
        <dbReference type="ARBA" id="ARBA00022918"/>
    </source>
</evidence>
<dbReference type="SUPFAM" id="SSF57756">
    <property type="entry name" value="Retrovirus zinc finger-like domains"/>
    <property type="match status" value="1"/>
</dbReference>
<dbReference type="GO" id="GO:0003676">
    <property type="term" value="F:nucleic acid binding"/>
    <property type="evidence" value="ECO:0007669"/>
    <property type="project" value="InterPro"/>
</dbReference>
<dbReference type="Proteomes" id="UP000054805">
    <property type="component" value="Unassembled WGS sequence"/>
</dbReference>
<dbReference type="GO" id="GO:0019899">
    <property type="term" value="F:enzyme binding"/>
    <property type="evidence" value="ECO:0007669"/>
    <property type="project" value="UniProtKB-ARBA"/>
</dbReference>
<dbReference type="FunFam" id="1.10.340.70:FF:000001">
    <property type="entry name" value="Retrovirus-related Pol polyprotein from transposon gypsy-like Protein"/>
    <property type="match status" value="1"/>
</dbReference>
<feature type="region of interest" description="Disordered" evidence="9">
    <location>
        <begin position="282"/>
        <end position="301"/>
    </location>
</feature>
<evidence type="ECO:0000256" key="5">
    <source>
        <dbReference type="ARBA" id="ARBA00022759"/>
    </source>
</evidence>
<dbReference type="PANTHER" id="PTHR37984">
    <property type="entry name" value="PROTEIN CBG26694"/>
    <property type="match status" value="1"/>
</dbReference>